<keyword evidence="2" id="KW-1185">Reference proteome</keyword>
<comment type="caution">
    <text evidence="1">The sequence shown here is derived from an EMBL/GenBank/DDBJ whole genome shotgun (WGS) entry which is preliminary data.</text>
</comment>
<protein>
    <submittedName>
        <fullName evidence="1">Uncharacterized protein</fullName>
    </submittedName>
</protein>
<dbReference type="EMBL" id="JXNU01000003">
    <property type="protein sequence ID" value="KKF35552.1"/>
    <property type="molecule type" value="Genomic_DNA"/>
</dbReference>
<organism evidence="1 2">
    <name type="scientific">Erwinia tracheiphila</name>
    <dbReference type="NCBI Taxonomy" id="65700"/>
    <lineage>
        <taxon>Bacteria</taxon>
        <taxon>Pseudomonadati</taxon>
        <taxon>Pseudomonadota</taxon>
        <taxon>Gammaproteobacteria</taxon>
        <taxon>Enterobacterales</taxon>
        <taxon>Erwiniaceae</taxon>
        <taxon>Erwinia</taxon>
    </lineage>
</organism>
<sequence length="66" mass="7583">MKREATDTVNFFGYYHITRLKVDDHSEKLRPVSPDTRCFFPINTGDIETTGNGRFFDVSLASQLLL</sequence>
<reference evidence="1 2" key="1">
    <citation type="submission" date="2015-01" db="EMBL/GenBank/DDBJ databases">
        <title>Erwinia tracheiphila.</title>
        <authorList>
            <person name="Shapiro L.R."/>
        </authorList>
    </citation>
    <scope>NUCLEOTIDE SEQUENCE [LARGE SCALE GENOMIC DNA]</scope>
    <source>
        <strain evidence="1 2">BuffGH</strain>
    </source>
</reference>
<dbReference type="AlphaFoldDB" id="A0A0M2KE21"/>
<name>A0A0M2KE21_9GAMM</name>
<dbReference type="Proteomes" id="UP000033924">
    <property type="component" value="Unassembled WGS sequence"/>
</dbReference>
<proteinExistence type="predicted"/>
<evidence type="ECO:0000313" key="2">
    <source>
        <dbReference type="Proteomes" id="UP000033924"/>
    </source>
</evidence>
<evidence type="ECO:0000313" key="1">
    <source>
        <dbReference type="EMBL" id="KKF35552.1"/>
    </source>
</evidence>
<dbReference type="PATRIC" id="fig|65700.7.peg.2297"/>
<gene>
    <name evidence="1" type="ORF">SY86_09100</name>
</gene>
<accession>A0A0M2KE21</accession>